<dbReference type="AlphaFoldDB" id="A0A0B6YJZ3"/>
<gene>
    <name evidence="1" type="primary">ORF26182</name>
</gene>
<reference evidence="1" key="1">
    <citation type="submission" date="2014-12" db="EMBL/GenBank/DDBJ databases">
        <title>Insight into the proteome of Arion vulgaris.</title>
        <authorList>
            <person name="Aradska J."/>
            <person name="Bulat T."/>
            <person name="Smidak R."/>
            <person name="Sarate P."/>
            <person name="Gangsoo J."/>
            <person name="Sialana F."/>
            <person name="Bilban M."/>
            <person name="Lubec G."/>
        </authorList>
    </citation>
    <scope>NUCLEOTIDE SEQUENCE</scope>
    <source>
        <tissue evidence="1">Skin</tissue>
    </source>
</reference>
<dbReference type="EMBL" id="HACG01008980">
    <property type="protein sequence ID" value="CEK55845.1"/>
    <property type="molecule type" value="Transcribed_RNA"/>
</dbReference>
<protein>
    <submittedName>
        <fullName evidence="1">Uncharacterized protein</fullName>
    </submittedName>
</protein>
<feature type="non-terminal residue" evidence="1">
    <location>
        <position position="50"/>
    </location>
</feature>
<organism evidence="1">
    <name type="scientific">Arion vulgaris</name>
    <dbReference type="NCBI Taxonomy" id="1028688"/>
    <lineage>
        <taxon>Eukaryota</taxon>
        <taxon>Metazoa</taxon>
        <taxon>Spiralia</taxon>
        <taxon>Lophotrochozoa</taxon>
        <taxon>Mollusca</taxon>
        <taxon>Gastropoda</taxon>
        <taxon>Heterobranchia</taxon>
        <taxon>Euthyneura</taxon>
        <taxon>Panpulmonata</taxon>
        <taxon>Eupulmonata</taxon>
        <taxon>Stylommatophora</taxon>
        <taxon>Helicina</taxon>
        <taxon>Arionoidea</taxon>
        <taxon>Arionidae</taxon>
        <taxon>Arion</taxon>
    </lineage>
</organism>
<sequence>MYLLKVTVYLWVCSSEVGFVSHYLPVVVTPGHAGVRGNERADRLAGMVWL</sequence>
<proteinExistence type="predicted"/>
<name>A0A0B6YJZ3_9EUPU</name>
<evidence type="ECO:0000313" key="1">
    <source>
        <dbReference type="EMBL" id="CEK55845.1"/>
    </source>
</evidence>
<accession>A0A0B6YJZ3</accession>